<evidence type="ECO:0000313" key="3">
    <source>
        <dbReference type="Proteomes" id="UP000254945"/>
    </source>
</evidence>
<dbReference type="Pfam" id="PF21537">
    <property type="entry name" value="DUF1980_C"/>
    <property type="match status" value="1"/>
</dbReference>
<dbReference type="AlphaFoldDB" id="A0A378W8Z4"/>
<name>A0A378W8Z4_9MYCO</name>
<feature type="domain" description="DUF1980" evidence="1">
    <location>
        <begin position="9"/>
        <end position="81"/>
    </location>
</feature>
<dbReference type="Proteomes" id="UP000254945">
    <property type="component" value="Unassembled WGS sequence"/>
</dbReference>
<evidence type="ECO:0000259" key="1">
    <source>
        <dbReference type="Pfam" id="PF21537"/>
    </source>
</evidence>
<accession>A0A378W8Z4</accession>
<dbReference type="EMBL" id="UGQQ01000002">
    <property type="protein sequence ID" value="SUA29545.1"/>
    <property type="molecule type" value="Genomic_DNA"/>
</dbReference>
<reference evidence="2 3" key="1">
    <citation type="submission" date="2018-06" db="EMBL/GenBank/DDBJ databases">
        <authorList>
            <consortium name="Pathogen Informatics"/>
            <person name="Doyle S."/>
        </authorList>
    </citation>
    <scope>NUCLEOTIDE SEQUENCE [LARGE SCALE GENOMIC DNA]</scope>
    <source>
        <strain evidence="2 3">NCTC4524</strain>
    </source>
</reference>
<proteinExistence type="predicted"/>
<sequence>MRDGDRTDLARVVIICCAADAQLARVHLSGPAAAELAGYPDNTWIKVEGTVPAGQGDSSRSTVPTMTALHVMRTDPPERPYA</sequence>
<gene>
    <name evidence="2" type="ORF">NCTC4524_05544</name>
</gene>
<protein>
    <submittedName>
        <fullName evidence="2">TIGR03943 family protein</fullName>
    </submittedName>
</protein>
<dbReference type="InterPro" id="IPR048447">
    <property type="entry name" value="DUF1980_C"/>
</dbReference>
<evidence type="ECO:0000313" key="2">
    <source>
        <dbReference type="EMBL" id="SUA29545.1"/>
    </source>
</evidence>
<organism evidence="2 3">
    <name type="scientific">Mycolicibacterium senegalense</name>
    <dbReference type="NCBI Taxonomy" id="1796"/>
    <lineage>
        <taxon>Bacteria</taxon>
        <taxon>Bacillati</taxon>
        <taxon>Actinomycetota</taxon>
        <taxon>Actinomycetes</taxon>
        <taxon>Mycobacteriales</taxon>
        <taxon>Mycobacteriaceae</taxon>
        <taxon>Mycolicibacterium</taxon>
    </lineage>
</organism>